<organism evidence="1 2">
    <name type="scientific">Thalassospira marina</name>
    <dbReference type="NCBI Taxonomy" id="2048283"/>
    <lineage>
        <taxon>Bacteria</taxon>
        <taxon>Pseudomonadati</taxon>
        <taxon>Pseudomonadota</taxon>
        <taxon>Alphaproteobacteria</taxon>
        <taxon>Rhodospirillales</taxon>
        <taxon>Thalassospiraceae</taxon>
        <taxon>Thalassospira</taxon>
    </lineage>
</organism>
<dbReference type="AlphaFoldDB" id="A0A2N3KY53"/>
<name>A0A2N3KY53_9PROT</name>
<protein>
    <submittedName>
        <fullName evidence="1">Uncharacterized protein</fullName>
    </submittedName>
</protein>
<dbReference type="EMBL" id="NWTK01000002">
    <property type="protein sequence ID" value="PKR55417.1"/>
    <property type="molecule type" value="Genomic_DNA"/>
</dbReference>
<accession>A0A2N3KY53</accession>
<gene>
    <name evidence="1" type="ORF">COO20_04400</name>
</gene>
<dbReference type="RefSeq" id="WP_101264466.1">
    <property type="nucleotide sequence ID" value="NZ_NWTK01000002.1"/>
</dbReference>
<evidence type="ECO:0000313" key="2">
    <source>
        <dbReference type="Proteomes" id="UP000233597"/>
    </source>
</evidence>
<proteinExistence type="predicted"/>
<dbReference type="Proteomes" id="UP000233597">
    <property type="component" value="Unassembled WGS sequence"/>
</dbReference>
<comment type="caution">
    <text evidence="1">The sequence shown here is derived from an EMBL/GenBank/DDBJ whole genome shotgun (WGS) entry which is preliminary data.</text>
</comment>
<reference evidence="1 2" key="1">
    <citation type="submission" date="2017-09" db="EMBL/GenBank/DDBJ databases">
        <title>Biodiversity and function of Thalassospira species in the particle-attached aromatic-hydrocarbon-degrading consortia from the surface seawater of the South China Sea.</title>
        <authorList>
            <person name="Dong C."/>
            <person name="Liu R."/>
            <person name="Shao Z."/>
        </authorList>
    </citation>
    <scope>NUCLEOTIDE SEQUENCE [LARGE SCALE GENOMIC DNA]</scope>
    <source>
        <strain evidence="1 2">CSC1P2</strain>
    </source>
</reference>
<evidence type="ECO:0000313" key="1">
    <source>
        <dbReference type="EMBL" id="PKR55417.1"/>
    </source>
</evidence>
<sequence>MAYLAAFEKPTNARRRQGAVSVGMAMVDGQPQQVWQTGGRDWLAGQVSRGNITQKQFDAALSFEEAHAAYHGTEAIRSTLDDEVIAMKMARGASTKPSSGMNDRQLEARRAYSALSKRLGDPCLGFLIAVVVDGRRPADVVPGITGTVTAADGKIGIGFLRMALNEVIEITSG</sequence>